<dbReference type="EMBL" id="CP002100">
    <property type="protein sequence ID" value="ADN50114.1"/>
    <property type="molecule type" value="Genomic_DNA"/>
</dbReference>
<dbReference type="STRING" id="572478.Vdis_0721"/>
<dbReference type="SUPFAM" id="SSF88723">
    <property type="entry name" value="PIN domain-like"/>
    <property type="match status" value="1"/>
</dbReference>
<proteinExistence type="predicted"/>
<dbReference type="InterPro" id="IPR029060">
    <property type="entry name" value="PIN-like_dom_sf"/>
</dbReference>
<dbReference type="eggNOG" id="arCOG04312">
    <property type="taxonomic scope" value="Archaea"/>
</dbReference>
<dbReference type="KEGG" id="vdi:Vdis_0721"/>
<keyword evidence="3" id="KW-1185">Reference proteome</keyword>
<reference evidence="2 3" key="1">
    <citation type="journal article" date="2010" name="Stand. Genomic Sci.">
        <title>Complete genome sequence of Vulcanisaeta distributa type strain (IC-017).</title>
        <authorList>
            <person name="Mavromatis K."/>
            <person name="Sikorski J."/>
            <person name="Pabst E."/>
            <person name="Teshima H."/>
            <person name="Lapidus A."/>
            <person name="Lucas S."/>
            <person name="Nolan M."/>
            <person name="Glavina Del Rio T."/>
            <person name="Cheng J.F."/>
            <person name="Bruce D."/>
            <person name="Goodwin L."/>
            <person name="Pitluck S."/>
            <person name="Liolios K."/>
            <person name="Ivanova N."/>
            <person name="Mikhailova N."/>
            <person name="Pati A."/>
            <person name="Chen A."/>
            <person name="Palaniappan K."/>
            <person name="Land M."/>
            <person name="Hauser L."/>
            <person name="Chang Y.J."/>
            <person name="Jeffries C.D."/>
            <person name="Rohde M."/>
            <person name="Spring S."/>
            <person name="Goker M."/>
            <person name="Wirth R."/>
            <person name="Woyke T."/>
            <person name="Bristow J."/>
            <person name="Eisen J.A."/>
            <person name="Markowitz V."/>
            <person name="Hugenholtz P."/>
            <person name="Klenk H.P."/>
            <person name="Kyrpides N.C."/>
        </authorList>
    </citation>
    <scope>NUCLEOTIDE SEQUENCE [LARGE SCALE GENOMIC DNA]</scope>
    <source>
        <strain evidence="3">DSM 14429 / JCM 11212 / NBRC 100878 / IC-017</strain>
    </source>
</reference>
<feature type="domain" description="VapC9 PIN-like" evidence="1">
    <location>
        <begin position="16"/>
        <end position="130"/>
    </location>
</feature>
<name>E1QNE4_VULDI</name>
<dbReference type="Proteomes" id="UP000006681">
    <property type="component" value="Chromosome"/>
</dbReference>
<evidence type="ECO:0000313" key="2">
    <source>
        <dbReference type="EMBL" id="ADN50114.1"/>
    </source>
</evidence>
<dbReference type="AlphaFoldDB" id="E1QNE4"/>
<reference evidence="3" key="2">
    <citation type="journal article" date="2010" name="Stand. Genomic Sci.">
        <title>Complete genome sequence of Vulcanisaeta distributa type strain (IC-017T).</title>
        <authorList>
            <person name="Mavromatis K."/>
            <person name="Sikorski J."/>
            <person name="Pabst E."/>
            <person name="Teshima H."/>
            <person name="Lapidus A."/>
            <person name="Lucas S."/>
            <person name="Nolan M."/>
            <person name="Glavina Del Rio T."/>
            <person name="Cheng J."/>
            <person name="Bruce D."/>
            <person name="Goodwin L."/>
            <person name="Pitluck S."/>
            <person name="Liolios K."/>
            <person name="Ivanova N."/>
            <person name="Mikhailova N."/>
            <person name="Pati A."/>
            <person name="Chen A."/>
            <person name="Palaniappan K."/>
            <person name="Land M."/>
            <person name="Hauser L."/>
            <person name="Chang Y."/>
            <person name="Jeffries C."/>
            <person name="Rohde M."/>
            <person name="Spring S."/>
            <person name="Goker M."/>
            <person name="Wirth R."/>
            <person name="Woyke T."/>
            <person name="Bristow J."/>
            <person name="Eisen J."/>
            <person name="Markowitz V."/>
            <person name="Hugenholtz P."/>
            <person name="Klenk H."/>
            <person name="Kyrpides N."/>
        </authorList>
    </citation>
    <scope>NUCLEOTIDE SEQUENCE [LARGE SCALE GENOMIC DNA]</scope>
    <source>
        <strain evidence="3">DSM 14429 / JCM 11212 / NBRC 100878 / IC-017</strain>
    </source>
</reference>
<dbReference type="InterPro" id="IPR041120">
    <property type="entry name" value="PIN_9"/>
</dbReference>
<dbReference type="Pfam" id="PF18477">
    <property type="entry name" value="PIN_9"/>
    <property type="match status" value="1"/>
</dbReference>
<sequence length="141" mass="15704">MRFSSEVMRDMKIECVVFDTSAILLMFTEGLRVIDQVIELVNSPIIPIIPHPILNELIKLSMLGRPGISKASSNAVNYVISNFSIANAVGSPDDSVVEVSSKYGCVAVTCDMKLLRRLRRMYVRTIYLRASAGKLEADFDF</sequence>
<gene>
    <name evidence="2" type="ordered locus">Vdis_0721</name>
</gene>
<dbReference type="Gene3D" id="3.40.50.1010">
    <property type="entry name" value="5'-nuclease"/>
    <property type="match status" value="1"/>
</dbReference>
<evidence type="ECO:0000259" key="1">
    <source>
        <dbReference type="Pfam" id="PF18477"/>
    </source>
</evidence>
<accession>E1QNE4</accession>
<dbReference type="HOGENOM" id="CLU_2115613_0_0_2"/>
<evidence type="ECO:0000313" key="3">
    <source>
        <dbReference type="Proteomes" id="UP000006681"/>
    </source>
</evidence>
<organism evidence="2 3">
    <name type="scientific">Vulcanisaeta distributa (strain DSM 14429 / JCM 11212 / NBRC 100878 / IC-017)</name>
    <dbReference type="NCBI Taxonomy" id="572478"/>
    <lineage>
        <taxon>Archaea</taxon>
        <taxon>Thermoproteota</taxon>
        <taxon>Thermoprotei</taxon>
        <taxon>Thermoproteales</taxon>
        <taxon>Thermoproteaceae</taxon>
        <taxon>Vulcanisaeta</taxon>
    </lineage>
</organism>
<protein>
    <submittedName>
        <fullName evidence="2">Nucleotide binding protein, PINc</fullName>
    </submittedName>
</protein>